<evidence type="ECO:0000313" key="6">
    <source>
        <dbReference type="EMBL" id="NYJ06484.1"/>
    </source>
</evidence>
<dbReference type="InterPro" id="IPR013563">
    <property type="entry name" value="Oligopep_ABC_C"/>
</dbReference>
<dbReference type="Pfam" id="PF08352">
    <property type="entry name" value="oligo_HPY"/>
    <property type="match status" value="1"/>
</dbReference>
<dbReference type="GO" id="GO:0005524">
    <property type="term" value="F:ATP binding"/>
    <property type="evidence" value="ECO:0007669"/>
    <property type="project" value="UniProtKB-KW"/>
</dbReference>
<organism evidence="6 7">
    <name type="scientific">Petropleomorpha daqingensis</name>
    <dbReference type="NCBI Taxonomy" id="2026353"/>
    <lineage>
        <taxon>Bacteria</taxon>
        <taxon>Bacillati</taxon>
        <taxon>Actinomycetota</taxon>
        <taxon>Actinomycetes</taxon>
        <taxon>Geodermatophilales</taxon>
        <taxon>Geodermatophilaceae</taxon>
        <taxon>Petropleomorpha</taxon>
    </lineage>
</organism>
<keyword evidence="2" id="KW-0813">Transport</keyword>
<proteinExistence type="inferred from homology"/>
<dbReference type="AlphaFoldDB" id="A0A853CF24"/>
<dbReference type="SMART" id="SM00382">
    <property type="entry name" value="AAA"/>
    <property type="match status" value="1"/>
</dbReference>
<evidence type="ECO:0000256" key="2">
    <source>
        <dbReference type="ARBA" id="ARBA00022448"/>
    </source>
</evidence>
<evidence type="ECO:0000313" key="7">
    <source>
        <dbReference type="Proteomes" id="UP000541969"/>
    </source>
</evidence>
<dbReference type="InterPro" id="IPR003593">
    <property type="entry name" value="AAA+_ATPase"/>
</dbReference>
<dbReference type="RefSeq" id="WP_366489297.1">
    <property type="nucleotide sequence ID" value="NZ_JACBZT010000001.1"/>
</dbReference>
<dbReference type="InterPro" id="IPR050319">
    <property type="entry name" value="ABC_transp_ATP-bind"/>
</dbReference>
<evidence type="ECO:0000259" key="5">
    <source>
        <dbReference type="PROSITE" id="PS50893"/>
    </source>
</evidence>
<dbReference type="NCBIfam" id="TIGR01727">
    <property type="entry name" value="oligo_HPY"/>
    <property type="match status" value="1"/>
</dbReference>
<comment type="caution">
    <text evidence="6">The sequence shown here is derived from an EMBL/GenBank/DDBJ whole genome shotgun (WGS) entry which is preliminary data.</text>
</comment>
<dbReference type="InterPro" id="IPR003439">
    <property type="entry name" value="ABC_transporter-like_ATP-bd"/>
</dbReference>
<protein>
    <submittedName>
        <fullName evidence="6">Peptide/nickel transport system ATP-binding protein/oligopeptide transport system ATP-binding protein</fullName>
    </submittedName>
</protein>
<accession>A0A853CF24</accession>
<dbReference type="InterPro" id="IPR017871">
    <property type="entry name" value="ABC_transporter-like_CS"/>
</dbReference>
<sequence>MTAPTTDRAEAPLGDGEPILSVRGLEKHFPIKGGGLIKRTVGAVRAVDGVDLDIHPGEVLGLVGESGCGKSTTGRAILNLQPATGGSVKFEGRELVGLNRTQMRPLRRDIQIVFQDPYASLNPRLPVFDIVAEPLIIHGLTKSNKELRERVRELVEQVGLNPEHTNRYPAEFSGGQRQRIGIARALALQPKLLILDEPVSALDVSIQAGVINLLEDLKNDLGLSYLFIAHDLSVVKHISDRVAVMYLGRIIEVAGRDELFDRPAHPYTQALLSAIPLPDPRRERERQRIIITGDVPSPANPPSGCKFRTRCQKFANVLSDSERQLCVEQEPALEDRGIGHLNRCHYAEALQVL</sequence>
<dbReference type="Pfam" id="PF00005">
    <property type="entry name" value="ABC_tran"/>
    <property type="match status" value="1"/>
</dbReference>
<name>A0A853CF24_9ACTN</name>
<dbReference type="PANTHER" id="PTHR43776:SF7">
    <property type="entry name" value="D,D-DIPEPTIDE TRANSPORT ATP-BINDING PROTEIN DDPF-RELATED"/>
    <property type="match status" value="1"/>
</dbReference>
<keyword evidence="3" id="KW-0547">Nucleotide-binding</keyword>
<dbReference type="GO" id="GO:0016887">
    <property type="term" value="F:ATP hydrolysis activity"/>
    <property type="evidence" value="ECO:0007669"/>
    <property type="project" value="InterPro"/>
</dbReference>
<dbReference type="PROSITE" id="PS00211">
    <property type="entry name" value="ABC_TRANSPORTER_1"/>
    <property type="match status" value="1"/>
</dbReference>
<dbReference type="GO" id="GO:0055085">
    <property type="term" value="P:transmembrane transport"/>
    <property type="evidence" value="ECO:0007669"/>
    <property type="project" value="UniProtKB-ARBA"/>
</dbReference>
<feature type="domain" description="ABC transporter" evidence="5">
    <location>
        <begin position="31"/>
        <end position="272"/>
    </location>
</feature>
<dbReference type="PROSITE" id="PS50893">
    <property type="entry name" value="ABC_TRANSPORTER_2"/>
    <property type="match status" value="1"/>
</dbReference>
<keyword evidence="4 6" id="KW-0067">ATP-binding</keyword>
<evidence type="ECO:0000256" key="1">
    <source>
        <dbReference type="ARBA" id="ARBA00005417"/>
    </source>
</evidence>
<dbReference type="InterPro" id="IPR027417">
    <property type="entry name" value="P-loop_NTPase"/>
</dbReference>
<comment type="similarity">
    <text evidence="1">Belongs to the ABC transporter superfamily.</text>
</comment>
<dbReference type="EMBL" id="JACBZT010000001">
    <property type="protein sequence ID" value="NYJ06484.1"/>
    <property type="molecule type" value="Genomic_DNA"/>
</dbReference>
<dbReference type="Proteomes" id="UP000541969">
    <property type="component" value="Unassembled WGS sequence"/>
</dbReference>
<dbReference type="FunFam" id="3.40.50.300:FF:000016">
    <property type="entry name" value="Oligopeptide ABC transporter ATP-binding component"/>
    <property type="match status" value="1"/>
</dbReference>
<dbReference type="SUPFAM" id="SSF52540">
    <property type="entry name" value="P-loop containing nucleoside triphosphate hydrolases"/>
    <property type="match status" value="1"/>
</dbReference>
<dbReference type="CDD" id="cd03257">
    <property type="entry name" value="ABC_NikE_OppD_transporters"/>
    <property type="match status" value="1"/>
</dbReference>
<reference evidence="6 7" key="1">
    <citation type="submission" date="2020-07" db="EMBL/GenBank/DDBJ databases">
        <title>Sequencing the genomes of 1000 actinobacteria strains.</title>
        <authorList>
            <person name="Klenk H.-P."/>
        </authorList>
    </citation>
    <scope>NUCLEOTIDE SEQUENCE [LARGE SCALE GENOMIC DNA]</scope>
    <source>
        <strain evidence="6 7">DSM 104001</strain>
    </source>
</reference>
<keyword evidence="7" id="KW-1185">Reference proteome</keyword>
<gene>
    <name evidence="6" type="ORF">GGQ55_002762</name>
</gene>
<evidence type="ECO:0000256" key="3">
    <source>
        <dbReference type="ARBA" id="ARBA00022741"/>
    </source>
</evidence>
<dbReference type="GO" id="GO:0015833">
    <property type="term" value="P:peptide transport"/>
    <property type="evidence" value="ECO:0007669"/>
    <property type="project" value="InterPro"/>
</dbReference>
<dbReference type="Gene3D" id="3.40.50.300">
    <property type="entry name" value="P-loop containing nucleotide triphosphate hydrolases"/>
    <property type="match status" value="1"/>
</dbReference>
<evidence type="ECO:0000256" key="4">
    <source>
        <dbReference type="ARBA" id="ARBA00022840"/>
    </source>
</evidence>
<dbReference type="PANTHER" id="PTHR43776">
    <property type="entry name" value="TRANSPORT ATP-BINDING PROTEIN"/>
    <property type="match status" value="1"/>
</dbReference>